<proteinExistence type="predicted"/>
<dbReference type="OrthoDB" id="1921208at2759"/>
<dbReference type="GeneID" id="54329310"/>
<reference evidence="1 2" key="1">
    <citation type="submission" date="2019-08" db="EMBL/GenBank/DDBJ databases">
        <title>The genome sequence of a newly discovered highly antifungal drug resistant Aspergillus species, Aspergillus tanneri NIH 1004.</title>
        <authorList>
            <person name="Mounaud S."/>
            <person name="Singh I."/>
            <person name="Joardar V."/>
            <person name="Pakala S."/>
            <person name="Pakala S."/>
            <person name="Venepally P."/>
            <person name="Chung J.K."/>
            <person name="Losada L."/>
            <person name="Nierman W.C."/>
        </authorList>
    </citation>
    <scope>NUCLEOTIDE SEQUENCE [LARGE SCALE GENOMIC DNA]</scope>
    <source>
        <strain evidence="1 2">NIH1004</strain>
    </source>
</reference>
<gene>
    <name evidence="1" type="ORF">ATNIH1004_006608</name>
</gene>
<evidence type="ECO:0000313" key="1">
    <source>
        <dbReference type="EMBL" id="KAA8647906.1"/>
    </source>
</evidence>
<organism evidence="1 2">
    <name type="scientific">Aspergillus tanneri</name>
    <dbReference type="NCBI Taxonomy" id="1220188"/>
    <lineage>
        <taxon>Eukaryota</taxon>
        <taxon>Fungi</taxon>
        <taxon>Dikarya</taxon>
        <taxon>Ascomycota</taxon>
        <taxon>Pezizomycotina</taxon>
        <taxon>Eurotiomycetes</taxon>
        <taxon>Eurotiomycetidae</taxon>
        <taxon>Eurotiales</taxon>
        <taxon>Aspergillaceae</taxon>
        <taxon>Aspergillus</taxon>
        <taxon>Aspergillus subgen. Circumdati</taxon>
    </lineage>
</organism>
<dbReference type="AlphaFoldDB" id="A0A5M9MPT7"/>
<comment type="caution">
    <text evidence="1">The sequence shown here is derived from an EMBL/GenBank/DDBJ whole genome shotgun (WGS) entry which is preliminary data.</text>
</comment>
<evidence type="ECO:0000313" key="2">
    <source>
        <dbReference type="Proteomes" id="UP000324241"/>
    </source>
</evidence>
<protein>
    <submittedName>
        <fullName evidence="1">Uncharacterized protein</fullName>
    </submittedName>
</protein>
<name>A0A5M9MPT7_9EURO</name>
<sequence>MSFIMDTSATSVRTILSRAEPGRWIIPFQRRFAQLISRTHLKQRAGHASKLTGIYNQATIFRRESNALKEKGIMSWYGTQEPRSPDTRTLSEVLEFQSGVGGDFLVSYPYCGGSGASVPMFKLPEGLQAGSLYTVYWLWKQHIGESPMAVFRIAPSATPSSSTQDQVLWRLRLRDWYYASSALASQEPEEPYSTGFQFILTWLSQASLE</sequence>
<accession>A0A5M9MPT7</accession>
<dbReference type="Proteomes" id="UP000324241">
    <property type="component" value="Unassembled WGS sequence"/>
</dbReference>
<dbReference type="RefSeq" id="XP_033427267.1">
    <property type="nucleotide sequence ID" value="XM_033571235.1"/>
</dbReference>
<dbReference type="EMBL" id="QUQM01000004">
    <property type="protein sequence ID" value="KAA8647906.1"/>
    <property type="molecule type" value="Genomic_DNA"/>
</dbReference>